<dbReference type="Gene3D" id="1.10.8.60">
    <property type="match status" value="1"/>
</dbReference>
<accession>A0A1M4N1D1</accession>
<organism evidence="1 2">
    <name type="scientific">Donghicola eburneus</name>
    <dbReference type="NCBI Taxonomy" id="393278"/>
    <lineage>
        <taxon>Bacteria</taxon>
        <taxon>Pseudomonadati</taxon>
        <taxon>Pseudomonadota</taxon>
        <taxon>Alphaproteobacteria</taxon>
        <taxon>Rhodobacterales</taxon>
        <taxon>Roseobacteraceae</taxon>
        <taxon>Donghicola</taxon>
    </lineage>
</organism>
<reference evidence="2" key="1">
    <citation type="submission" date="2016-09" db="EMBL/GenBank/DDBJ databases">
        <authorList>
            <person name="Wibberg D."/>
        </authorList>
    </citation>
    <scope>NUCLEOTIDE SEQUENCE [LARGE SCALE GENOMIC DNA]</scope>
</reference>
<name>A0A1M4N1D1_9RHOB</name>
<dbReference type="InterPro" id="IPR027417">
    <property type="entry name" value="P-loop_NTPase"/>
</dbReference>
<sequence length="225" mass="24678">MARQLSFDLPVRPALGREDFFVSPGNAMAVALLDGWRNWAGGKLVLYGPEGSGKTHLAHVWAETTNATILNSRDLAGLDIPSLARNHVAIEDISAIADDRAAEELLFHLHNLVLAEGNRLLLTDTRPAQVWGLTLPDLQSRMQGAQSIGLEAPDDALLTAVLTKLFADRQLFPSPDTITYLLRHMDRSFSSAIKVVAAIDKTGLEQNRAVNRKLASEVLDKLRNR</sequence>
<dbReference type="GO" id="GO:0005886">
    <property type="term" value="C:plasma membrane"/>
    <property type="evidence" value="ECO:0007669"/>
    <property type="project" value="TreeGrafter"/>
</dbReference>
<dbReference type="EMBL" id="FMJB01000057">
    <property type="protein sequence ID" value="SCM68631.1"/>
    <property type="molecule type" value="Genomic_DNA"/>
</dbReference>
<dbReference type="Proteomes" id="UP000184085">
    <property type="component" value="Unassembled WGS sequence"/>
</dbReference>
<dbReference type="GO" id="GO:0006270">
    <property type="term" value="P:DNA replication initiation"/>
    <property type="evidence" value="ECO:0007669"/>
    <property type="project" value="TreeGrafter"/>
</dbReference>
<evidence type="ECO:0000313" key="2">
    <source>
        <dbReference type="Proteomes" id="UP000184085"/>
    </source>
</evidence>
<dbReference type="AlphaFoldDB" id="A0A1M4N1D1"/>
<evidence type="ECO:0000313" key="1">
    <source>
        <dbReference type="EMBL" id="SCM68631.1"/>
    </source>
</evidence>
<dbReference type="RefSeq" id="WP_072707388.1">
    <property type="nucleotide sequence ID" value="NZ_FMJB01000057.1"/>
</dbReference>
<dbReference type="Gene3D" id="3.40.50.300">
    <property type="entry name" value="P-loop containing nucleotide triphosphate hydrolases"/>
    <property type="match status" value="2"/>
</dbReference>
<protein>
    <submittedName>
        <fullName evidence="1">Uncharacterized protein</fullName>
    </submittedName>
</protein>
<dbReference type="PANTHER" id="PTHR30050:SF5">
    <property type="entry name" value="DNAA REGULATORY INACTIVATOR HDA"/>
    <property type="match status" value="1"/>
</dbReference>
<dbReference type="GO" id="GO:0003688">
    <property type="term" value="F:DNA replication origin binding"/>
    <property type="evidence" value="ECO:0007669"/>
    <property type="project" value="TreeGrafter"/>
</dbReference>
<gene>
    <name evidence="1" type="ORF">KARMA_2856</name>
</gene>
<keyword evidence="2" id="KW-1185">Reference proteome</keyword>
<proteinExistence type="predicted"/>
<dbReference type="PANTHER" id="PTHR30050">
    <property type="entry name" value="CHROMOSOMAL REPLICATION INITIATOR PROTEIN DNAA"/>
    <property type="match status" value="1"/>
</dbReference>
<dbReference type="SUPFAM" id="SSF52540">
    <property type="entry name" value="P-loop containing nucleoside triphosphate hydrolases"/>
    <property type="match status" value="1"/>
</dbReference>